<dbReference type="OrthoDB" id="10564351at2759"/>
<gene>
    <name evidence="2" type="ORF">AGERDE_LOCUS6996</name>
</gene>
<reference evidence="2" key="1">
    <citation type="submission" date="2021-06" db="EMBL/GenBank/DDBJ databases">
        <authorList>
            <person name="Kallberg Y."/>
            <person name="Tangrot J."/>
            <person name="Rosling A."/>
        </authorList>
    </citation>
    <scope>NUCLEOTIDE SEQUENCE</scope>
    <source>
        <strain evidence="2">MT106</strain>
    </source>
</reference>
<dbReference type="Proteomes" id="UP000789831">
    <property type="component" value="Unassembled WGS sequence"/>
</dbReference>
<feature type="chain" id="PRO_5040256408" evidence="1">
    <location>
        <begin position="29"/>
        <end position="155"/>
    </location>
</feature>
<accession>A0A9N9B9A5</accession>
<organism evidence="2 3">
    <name type="scientific">Ambispora gerdemannii</name>
    <dbReference type="NCBI Taxonomy" id="144530"/>
    <lineage>
        <taxon>Eukaryota</taxon>
        <taxon>Fungi</taxon>
        <taxon>Fungi incertae sedis</taxon>
        <taxon>Mucoromycota</taxon>
        <taxon>Glomeromycotina</taxon>
        <taxon>Glomeromycetes</taxon>
        <taxon>Archaeosporales</taxon>
        <taxon>Ambisporaceae</taxon>
        <taxon>Ambispora</taxon>
    </lineage>
</organism>
<keyword evidence="1" id="KW-0732">Signal</keyword>
<sequence length="155" mass="15818">MNLRFGLSSFICIVVIMALLLTDKVAHAKNKLRSILAFDIMKRDCVPGSGQGQCDVADPCNIGADCVTGTCEGGACKCLPGNNNGDCDDGDACTSSNDCTIGTCRNWVCTCAGSGMGLCFDDCDATADCANSATCTEGFCSGGDFNGGDFNGGIS</sequence>
<dbReference type="AlphaFoldDB" id="A0A9N9B9A5"/>
<name>A0A9N9B9A5_9GLOM</name>
<feature type="signal peptide" evidence="1">
    <location>
        <begin position="1"/>
        <end position="28"/>
    </location>
</feature>
<dbReference type="EMBL" id="CAJVPL010001188">
    <property type="protein sequence ID" value="CAG8557728.1"/>
    <property type="molecule type" value="Genomic_DNA"/>
</dbReference>
<evidence type="ECO:0000256" key="1">
    <source>
        <dbReference type="SAM" id="SignalP"/>
    </source>
</evidence>
<evidence type="ECO:0000313" key="2">
    <source>
        <dbReference type="EMBL" id="CAG8557728.1"/>
    </source>
</evidence>
<proteinExistence type="predicted"/>
<comment type="caution">
    <text evidence="2">The sequence shown here is derived from an EMBL/GenBank/DDBJ whole genome shotgun (WGS) entry which is preliminary data.</text>
</comment>
<keyword evidence="3" id="KW-1185">Reference proteome</keyword>
<protein>
    <submittedName>
        <fullName evidence="2">13018_t:CDS:1</fullName>
    </submittedName>
</protein>
<evidence type="ECO:0000313" key="3">
    <source>
        <dbReference type="Proteomes" id="UP000789831"/>
    </source>
</evidence>